<evidence type="ECO:0000313" key="3">
    <source>
        <dbReference type="EMBL" id="MDE5411910.1"/>
    </source>
</evidence>
<dbReference type="Pfam" id="PF08864">
    <property type="entry name" value="UPF0302"/>
    <property type="match status" value="1"/>
</dbReference>
<evidence type="ECO:0000259" key="2">
    <source>
        <dbReference type="SMART" id="SM00914"/>
    </source>
</evidence>
<organism evidence="3 4">
    <name type="scientific">Alkalihalobacterium chitinilyticum</name>
    <dbReference type="NCBI Taxonomy" id="2980103"/>
    <lineage>
        <taxon>Bacteria</taxon>
        <taxon>Bacillati</taxon>
        <taxon>Bacillota</taxon>
        <taxon>Bacilli</taxon>
        <taxon>Bacillales</taxon>
        <taxon>Bacillaceae</taxon>
        <taxon>Alkalihalobacterium</taxon>
    </lineage>
</organism>
<dbReference type="NCBIfam" id="NF002965">
    <property type="entry name" value="PRK03636.1"/>
    <property type="match status" value="1"/>
</dbReference>
<dbReference type="EMBL" id="JAOTPO010000001">
    <property type="protein sequence ID" value="MDE5411910.1"/>
    <property type="molecule type" value="Genomic_DNA"/>
</dbReference>
<dbReference type="InterPro" id="IPR038091">
    <property type="entry name" value="UPF0302_N_sf"/>
</dbReference>
<comment type="caution">
    <text evidence="3">The sequence shown here is derived from an EMBL/GenBank/DDBJ whole genome shotgun (WGS) entry which is preliminary data.</text>
</comment>
<dbReference type="PIRSF" id="PIRSF007165">
    <property type="entry name" value="UCP007165"/>
    <property type="match status" value="1"/>
</dbReference>
<dbReference type="InterPro" id="IPR011188">
    <property type="entry name" value="UPF0302"/>
</dbReference>
<proteinExistence type="inferred from homology"/>
<gene>
    <name evidence="3" type="ORF">N7Z68_00755</name>
</gene>
<name>A0ABT5V8Y2_9BACI</name>
<dbReference type="RefSeq" id="WP_275116541.1">
    <property type="nucleotide sequence ID" value="NZ_JAOTPO010000001.1"/>
</dbReference>
<evidence type="ECO:0000256" key="1">
    <source>
        <dbReference type="HAMAP-Rule" id="MF_00760"/>
    </source>
</evidence>
<dbReference type="InterPro" id="IPR014963">
    <property type="entry name" value="UPF0302_N"/>
</dbReference>
<dbReference type="SMART" id="SM00914">
    <property type="entry name" value="IDEAL"/>
    <property type="match status" value="1"/>
</dbReference>
<feature type="domain" description="IDEAL" evidence="2">
    <location>
        <begin position="138"/>
        <end position="174"/>
    </location>
</feature>
<comment type="similarity">
    <text evidence="1">Belongs to the UPF0302 family.</text>
</comment>
<keyword evidence="4" id="KW-1185">Reference proteome</keyword>
<accession>A0ABT5V8Y2</accession>
<dbReference type="Gene3D" id="4.10.810.10">
    <property type="entry name" value="Virus Scaffolding Protein, Chain A"/>
    <property type="match status" value="1"/>
</dbReference>
<dbReference type="Proteomes" id="UP001148125">
    <property type="component" value="Unassembled WGS sequence"/>
</dbReference>
<dbReference type="InterPro" id="IPR014957">
    <property type="entry name" value="IDEAL_dom"/>
</dbReference>
<protein>
    <recommendedName>
        <fullName evidence="1">UPF0302 protein N7Z68_00755</fullName>
    </recommendedName>
</protein>
<reference evidence="3" key="1">
    <citation type="submission" date="2024-05" db="EMBL/GenBank/DDBJ databases">
        <title>Alkalihalobacillus sp. strain MEB203 novel alkaliphilic bacterium from Lonar Lake, India.</title>
        <authorList>
            <person name="Joshi A."/>
            <person name="Thite S."/>
            <person name="Mengade P."/>
        </authorList>
    </citation>
    <scope>NUCLEOTIDE SEQUENCE</scope>
    <source>
        <strain evidence="3">MEB 203</strain>
    </source>
</reference>
<sequence length="175" mass="20807">MSSTISVYEKKEFLRWFLNEYQLKRRECAWLLNYLISDENLMEKVHFVERAEYCPKALIISTTDVDHVPFCFHKQKHVTMDAEKAFHDIRLNNDEDVYIQLNFSNAKTNPHYVAVLEENPYLPANEMATADAIIAEIFLDKVLAAFNEKQWYKKVDEALDKRDKDTFYKLTKKKK</sequence>
<dbReference type="HAMAP" id="MF_00760">
    <property type="entry name" value="UPF0302"/>
    <property type="match status" value="1"/>
</dbReference>
<dbReference type="InterPro" id="IPR027393">
    <property type="entry name" value="Virus_scaffolding_prot_C"/>
</dbReference>
<dbReference type="Pfam" id="PF08858">
    <property type="entry name" value="IDEAL"/>
    <property type="match status" value="1"/>
</dbReference>
<evidence type="ECO:0000313" key="4">
    <source>
        <dbReference type="Proteomes" id="UP001148125"/>
    </source>
</evidence>
<dbReference type="Gene3D" id="3.40.1530.30">
    <property type="entry name" value="Uncharacterised family UPF0302, N-terminal domain"/>
    <property type="match status" value="1"/>
</dbReference>